<evidence type="ECO:0000259" key="2">
    <source>
        <dbReference type="PROSITE" id="PS50943"/>
    </source>
</evidence>
<protein>
    <recommendedName>
        <fullName evidence="2">HTH cro/C1-type domain-containing protein</fullName>
    </recommendedName>
</protein>
<dbReference type="InterPro" id="IPR001387">
    <property type="entry name" value="Cro/C1-type_HTH"/>
</dbReference>
<organism evidence="3 4">
    <name type="scientific">Curtobacterium salicis</name>
    <dbReference type="NCBI Taxonomy" id="1779862"/>
    <lineage>
        <taxon>Bacteria</taxon>
        <taxon>Bacillati</taxon>
        <taxon>Actinomycetota</taxon>
        <taxon>Actinomycetes</taxon>
        <taxon>Micrococcales</taxon>
        <taxon>Microbacteriaceae</taxon>
        <taxon>Curtobacterium</taxon>
    </lineage>
</organism>
<gene>
    <name evidence="3" type="ORF">E9228_000521</name>
</gene>
<comment type="caution">
    <text evidence="3">The sequence shown here is derived from an EMBL/GenBank/DDBJ whole genome shotgun (WGS) entry which is preliminary data.</text>
</comment>
<dbReference type="RefSeq" id="WP_166779031.1">
    <property type="nucleotide sequence ID" value="NZ_JAAOYO010000001.1"/>
</dbReference>
<reference evidence="3 4" key="1">
    <citation type="submission" date="2020-03" db="EMBL/GenBank/DDBJ databases">
        <title>Above-ground endophytic microbial communities from plants in different locations in the United States.</title>
        <authorList>
            <person name="Frank C."/>
        </authorList>
    </citation>
    <scope>NUCLEOTIDE SEQUENCE [LARGE SCALE GENOMIC DNA]</scope>
    <source>
        <strain evidence="3 4">WW7</strain>
    </source>
</reference>
<dbReference type="SUPFAM" id="SSF47413">
    <property type="entry name" value="lambda repressor-like DNA-binding domains"/>
    <property type="match status" value="1"/>
</dbReference>
<feature type="region of interest" description="Disordered" evidence="1">
    <location>
        <begin position="282"/>
        <end position="301"/>
    </location>
</feature>
<dbReference type="PROSITE" id="PS50943">
    <property type="entry name" value="HTH_CROC1"/>
    <property type="match status" value="1"/>
</dbReference>
<dbReference type="InterPro" id="IPR010982">
    <property type="entry name" value="Lambda_DNA-bd_dom_sf"/>
</dbReference>
<dbReference type="Pfam" id="PF17765">
    <property type="entry name" value="MLTR_LBD"/>
    <property type="match status" value="1"/>
</dbReference>
<feature type="compositionally biased region" description="Basic and acidic residues" evidence="1">
    <location>
        <begin position="291"/>
        <end position="301"/>
    </location>
</feature>
<dbReference type="Pfam" id="PF13560">
    <property type="entry name" value="HTH_31"/>
    <property type="match status" value="1"/>
</dbReference>
<evidence type="ECO:0000256" key="1">
    <source>
        <dbReference type="SAM" id="MobiDB-lite"/>
    </source>
</evidence>
<evidence type="ECO:0000313" key="4">
    <source>
        <dbReference type="Proteomes" id="UP001318300"/>
    </source>
</evidence>
<feature type="domain" description="HTH cro/C1-type" evidence="2">
    <location>
        <begin position="40"/>
        <end position="82"/>
    </location>
</feature>
<proteinExistence type="predicted"/>
<evidence type="ECO:0000313" key="3">
    <source>
        <dbReference type="EMBL" id="NII39902.1"/>
    </source>
</evidence>
<dbReference type="EMBL" id="JAAOYO010000001">
    <property type="protein sequence ID" value="NII39902.1"/>
    <property type="molecule type" value="Genomic_DNA"/>
</dbReference>
<dbReference type="PANTHER" id="PTHR35010:SF2">
    <property type="entry name" value="BLL4672 PROTEIN"/>
    <property type="match status" value="1"/>
</dbReference>
<sequence length="301" mass="32847">MPNENEVRDFLMSRRARITPESVGLPGGPGRRVPGLRRGEVAVLAGVSAEYYSRIERGNLAGVTDTVLEAIADTLRFDDSERSHLFDLARAANTSPVRRGRPSVPGAVRPGLRYALEAMHDVVAFVQNTRLDVVAMTDLGRALYSDVVEAGGDQPNFARFAFLHQDLSRRLYPDWDGAADTSVAMLRTAAGRHPDDRALRDLIGELATLSPEFRQKWAAHEVRLHTHGVKTFHHHAVGDVRLHFENLTPGLDGEHSVIVYSAEPGSADAESLQLLASWAATRTTDASGASRAEDVTRGGTR</sequence>
<dbReference type="Gene3D" id="3.30.450.180">
    <property type="match status" value="1"/>
</dbReference>
<accession>A0ABX0T343</accession>
<dbReference type="PANTHER" id="PTHR35010">
    <property type="entry name" value="BLL4672 PROTEIN-RELATED"/>
    <property type="match status" value="1"/>
</dbReference>
<dbReference type="Gene3D" id="1.10.260.40">
    <property type="entry name" value="lambda repressor-like DNA-binding domains"/>
    <property type="match status" value="1"/>
</dbReference>
<dbReference type="CDD" id="cd00093">
    <property type="entry name" value="HTH_XRE"/>
    <property type="match status" value="1"/>
</dbReference>
<dbReference type="InterPro" id="IPR041413">
    <property type="entry name" value="MLTR_LBD"/>
</dbReference>
<dbReference type="Proteomes" id="UP001318300">
    <property type="component" value="Unassembled WGS sequence"/>
</dbReference>
<name>A0ABX0T343_9MICO</name>
<dbReference type="SMART" id="SM00530">
    <property type="entry name" value="HTH_XRE"/>
    <property type="match status" value="1"/>
</dbReference>
<keyword evidence="4" id="KW-1185">Reference proteome</keyword>